<dbReference type="PANTHER" id="PTHR15885">
    <property type="entry name" value="COILED-COIL DOMAIN-CONTAINING PROTEIN 174"/>
    <property type="match status" value="1"/>
</dbReference>
<dbReference type="HOGENOM" id="CLU_054813_0_0_1"/>
<comment type="caution">
    <text evidence="3">The sequence shown here is derived from an EMBL/GenBank/DDBJ whole genome shotgun (WGS) entry which is preliminary data.</text>
</comment>
<accession>A0A0B1P9P5</accession>
<dbReference type="STRING" id="52586.A0A0B1P9P5"/>
<evidence type="ECO:0000313" key="3">
    <source>
        <dbReference type="EMBL" id="KHJ33676.1"/>
    </source>
</evidence>
<dbReference type="AlphaFoldDB" id="A0A0B1P9P5"/>
<evidence type="ECO:0000313" key="4">
    <source>
        <dbReference type="Proteomes" id="UP000030854"/>
    </source>
</evidence>
<gene>
    <name evidence="3" type="ORF">EV44_g5326</name>
</gene>
<keyword evidence="1" id="KW-0175">Coiled coil</keyword>
<feature type="region of interest" description="Disordered" evidence="2">
    <location>
        <begin position="37"/>
        <end position="86"/>
    </location>
</feature>
<dbReference type="Proteomes" id="UP000030854">
    <property type="component" value="Unassembled WGS sequence"/>
</dbReference>
<feature type="region of interest" description="Disordered" evidence="2">
    <location>
        <begin position="265"/>
        <end position="290"/>
    </location>
</feature>
<evidence type="ECO:0000256" key="1">
    <source>
        <dbReference type="ARBA" id="ARBA00023054"/>
    </source>
</evidence>
<dbReference type="PANTHER" id="PTHR15885:SF1">
    <property type="entry name" value="COILED-COIL DOMAIN-CONTAINING PROTEIN 174"/>
    <property type="match status" value="1"/>
</dbReference>
<name>A0A0B1P9P5_UNCNE</name>
<dbReference type="OMA" id="HNKGAQK"/>
<feature type="compositionally biased region" description="Basic and acidic residues" evidence="2">
    <location>
        <begin position="58"/>
        <end position="72"/>
    </location>
</feature>
<evidence type="ECO:0000256" key="2">
    <source>
        <dbReference type="SAM" id="MobiDB-lite"/>
    </source>
</evidence>
<proteinExistence type="predicted"/>
<protein>
    <submittedName>
        <fullName evidence="3">Uncharacterized protein</fullName>
    </submittedName>
</protein>
<dbReference type="GO" id="GO:0005634">
    <property type="term" value="C:nucleus"/>
    <property type="evidence" value="ECO:0007669"/>
    <property type="project" value="TreeGrafter"/>
</dbReference>
<keyword evidence="4" id="KW-1185">Reference proteome</keyword>
<reference evidence="3 4" key="1">
    <citation type="journal article" date="2014" name="BMC Genomics">
        <title>Adaptive genomic structural variation in the grape powdery mildew pathogen, Erysiphe necator.</title>
        <authorList>
            <person name="Jones L."/>
            <person name="Riaz S."/>
            <person name="Morales-Cruz A."/>
            <person name="Amrine K.C."/>
            <person name="McGuire B."/>
            <person name="Gubler W.D."/>
            <person name="Walker M.A."/>
            <person name="Cantu D."/>
        </authorList>
    </citation>
    <scope>NUCLEOTIDE SEQUENCE [LARGE SCALE GENOMIC DNA]</scope>
    <source>
        <strain evidence="4">c</strain>
    </source>
</reference>
<sequence length="329" mass="37956">MTSNTNLYGIPKPKKASKEISSSNFLAFTSTLTPLISSARGTSSGRPRPSKKGSSIFKDNKKIPKFNSHENGSHCFSSKTKGEKRQKIEVDEAILHRSKRKMEAKAKIYAQMKRGEVLENVETLVDFDQKWAEQEDAQSDSDSVVEDDQESLIEYEDEFGRARRGTRAEIEKIKRQRKVALLSTEELGRMSARPAVPSKVNYGDNVQCMAFRLDEPVATKMEELAAKRDRSLTPPEMRHYEADKEVRTKGVGFYQFSKDEALREEEMKSLEQERIETEKRRKEREEKRKQRLLEIEERRKVIQEKRIIKQADSFLNSLDNELNSLDASK</sequence>
<dbReference type="InterPro" id="IPR025066">
    <property type="entry name" value="CCDC174-like"/>
</dbReference>
<dbReference type="Pfam" id="PF13300">
    <property type="entry name" value="DUF4078"/>
    <property type="match status" value="1"/>
</dbReference>
<dbReference type="EMBL" id="JNVN01001292">
    <property type="protein sequence ID" value="KHJ33676.1"/>
    <property type="molecule type" value="Genomic_DNA"/>
</dbReference>
<organism evidence="3 4">
    <name type="scientific">Uncinula necator</name>
    <name type="common">Grape powdery mildew</name>
    <dbReference type="NCBI Taxonomy" id="52586"/>
    <lineage>
        <taxon>Eukaryota</taxon>
        <taxon>Fungi</taxon>
        <taxon>Dikarya</taxon>
        <taxon>Ascomycota</taxon>
        <taxon>Pezizomycotina</taxon>
        <taxon>Leotiomycetes</taxon>
        <taxon>Erysiphales</taxon>
        <taxon>Erysiphaceae</taxon>
        <taxon>Erysiphe</taxon>
    </lineage>
</organism>